<reference evidence="1 2" key="1">
    <citation type="submission" date="2019-10" db="EMBL/GenBank/DDBJ databases">
        <authorList>
            <person name="Palmer J.M."/>
        </authorList>
    </citation>
    <scope>NUCLEOTIDE SEQUENCE [LARGE SCALE GENOMIC DNA]</scope>
    <source>
        <strain evidence="1 2">TWF718</strain>
    </source>
</reference>
<dbReference type="EMBL" id="JAVHNR010000001">
    <property type="protein sequence ID" value="KAK6357608.1"/>
    <property type="molecule type" value="Genomic_DNA"/>
</dbReference>
<gene>
    <name evidence="1" type="ORF">TWF718_001916</name>
</gene>
<protein>
    <submittedName>
        <fullName evidence="1">Uncharacterized protein</fullName>
    </submittedName>
</protein>
<evidence type="ECO:0000313" key="2">
    <source>
        <dbReference type="Proteomes" id="UP001313282"/>
    </source>
</evidence>
<evidence type="ECO:0000313" key="1">
    <source>
        <dbReference type="EMBL" id="KAK6357608.1"/>
    </source>
</evidence>
<comment type="caution">
    <text evidence="1">The sequence shown here is derived from an EMBL/GenBank/DDBJ whole genome shotgun (WGS) entry which is preliminary data.</text>
</comment>
<dbReference type="AlphaFoldDB" id="A0AAN8MZM3"/>
<name>A0AAN8MZM3_9PEZI</name>
<accession>A0AAN8MZM3</accession>
<proteinExistence type="predicted"/>
<dbReference type="Proteomes" id="UP001313282">
    <property type="component" value="Unassembled WGS sequence"/>
</dbReference>
<organism evidence="1 2">
    <name type="scientific">Orbilia javanica</name>
    <dbReference type="NCBI Taxonomy" id="47235"/>
    <lineage>
        <taxon>Eukaryota</taxon>
        <taxon>Fungi</taxon>
        <taxon>Dikarya</taxon>
        <taxon>Ascomycota</taxon>
        <taxon>Pezizomycotina</taxon>
        <taxon>Orbiliomycetes</taxon>
        <taxon>Orbiliales</taxon>
        <taxon>Orbiliaceae</taxon>
        <taxon>Orbilia</taxon>
    </lineage>
</organism>
<keyword evidence="2" id="KW-1185">Reference proteome</keyword>
<sequence>MDLQLLVEEIPGLRITTRALVVTGLMPHPSTRALAISGNLANSSDRLMKTRTAAQAPAAAAVLAVATVAHPAKATGGMANISSATRTAGSNVSSSVFQTTP</sequence>